<dbReference type="InterPro" id="IPR001188">
    <property type="entry name" value="Sperm_putr-bd"/>
</dbReference>
<dbReference type="AlphaFoldDB" id="A0A5R9DW36"/>
<comment type="caution">
    <text evidence="6">The sequence shown here is derived from an EMBL/GenBank/DDBJ whole genome shotgun (WGS) entry which is preliminary data.</text>
</comment>
<evidence type="ECO:0000256" key="1">
    <source>
        <dbReference type="ARBA" id="ARBA00004418"/>
    </source>
</evidence>
<evidence type="ECO:0000313" key="6">
    <source>
        <dbReference type="EMBL" id="TLQ41851.1"/>
    </source>
</evidence>
<comment type="subcellular location">
    <subcellularLocation>
        <location evidence="1">Periplasm</location>
    </subcellularLocation>
</comment>
<evidence type="ECO:0000313" key="7">
    <source>
        <dbReference type="Proteomes" id="UP000306420"/>
    </source>
</evidence>
<dbReference type="Pfam" id="PF13416">
    <property type="entry name" value="SBP_bac_8"/>
    <property type="match status" value="1"/>
</dbReference>
<sequence>MKQLMTMLLGILLIVAVLFGFRHQLESSLGLTDGNTIVFYNWGDYIDPELLTQFEEETGYSVIYETFDSNEAMMTKIEQGGTRYDVAVPSEYMIEQMIEADLLQEIDHSLLPNLENINPRFLDLEFDSNNRFSIPYFWGTLGIIYNTNYVDESEVQQWNDLWNPKFRNNIMIYDGAREVLGVGLQSLGYSLNETDSTRLREATNKMKTLMPNILALVADEMKMHLGNEKAMIGVTFSGEASMAIWENPELAYVLPEEGSNLWFDNIVIPHNAQNVEGAHALIDFLLRPEVAAQNADYVGYSTPNEAAMALMDPEVISDEAFYPSEDALDKLEVYRGLGQEKLIEYNDLFLEVKIEPRD</sequence>
<dbReference type="GO" id="GO:0042597">
    <property type="term" value="C:periplasmic space"/>
    <property type="evidence" value="ECO:0007669"/>
    <property type="project" value="UniProtKB-SubCell"/>
</dbReference>
<accession>A0A5R9DW36</accession>
<dbReference type="PIRSF" id="PIRSF019574">
    <property type="entry name" value="Periplasmic_polyamine_BP"/>
    <property type="match status" value="1"/>
</dbReference>
<evidence type="ECO:0000256" key="3">
    <source>
        <dbReference type="ARBA" id="ARBA00022729"/>
    </source>
</evidence>
<evidence type="ECO:0000256" key="2">
    <source>
        <dbReference type="ARBA" id="ARBA00022448"/>
    </source>
</evidence>
<gene>
    <name evidence="6" type="ORF">FEZ33_04000</name>
</gene>
<dbReference type="PRINTS" id="PR00909">
    <property type="entry name" value="SPERMDNBNDNG"/>
</dbReference>
<dbReference type="RefSeq" id="WP_138404109.1">
    <property type="nucleotide sequence ID" value="NZ_VBSP01000009.1"/>
</dbReference>
<organism evidence="6 7">
    <name type="scientific">Ruoffia tabacinasalis</name>
    <dbReference type="NCBI Taxonomy" id="87458"/>
    <lineage>
        <taxon>Bacteria</taxon>
        <taxon>Bacillati</taxon>
        <taxon>Bacillota</taxon>
        <taxon>Bacilli</taxon>
        <taxon>Lactobacillales</taxon>
        <taxon>Aerococcaceae</taxon>
        <taxon>Ruoffia</taxon>
    </lineage>
</organism>
<evidence type="ECO:0000256" key="5">
    <source>
        <dbReference type="PIRSR" id="PIRSR019574-1"/>
    </source>
</evidence>
<keyword evidence="4" id="KW-0574">Periplasm</keyword>
<dbReference type="EMBL" id="VBSP01000009">
    <property type="protein sequence ID" value="TLQ41851.1"/>
    <property type="molecule type" value="Genomic_DNA"/>
</dbReference>
<protein>
    <submittedName>
        <fullName evidence="6">ABC transporter substrate-binding protein</fullName>
    </submittedName>
</protein>
<keyword evidence="3" id="KW-0732">Signal</keyword>
<dbReference type="CDD" id="cd13663">
    <property type="entry name" value="PBP2_PotD_PotF_like_2"/>
    <property type="match status" value="1"/>
</dbReference>
<keyword evidence="2" id="KW-0813">Transport</keyword>
<feature type="binding site" evidence="5">
    <location>
        <position position="92"/>
    </location>
    <ligand>
        <name>spermidine</name>
        <dbReference type="ChEBI" id="CHEBI:57834"/>
    </ligand>
</feature>
<dbReference type="Gene3D" id="3.40.190.10">
    <property type="entry name" value="Periplasmic binding protein-like II"/>
    <property type="match status" value="2"/>
</dbReference>
<dbReference type="PANTHER" id="PTHR30222">
    <property type="entry name" value="SPERMIDINE/PUTRESCINE-BINDING PERIPLASMIC PROTEIN"/>
    <property type="match status" value="1"/>
</dbReference>
<dbReference type="Proteomes" id="UP000306420">
    <property type="component" value="Unassembled WGS sequence"/>
</dbReference>
<name>A0A5R9DW36_9LACT</name>
<dbReference type="SUPFAM" id="SSF53850">
    <property type="entry name" value="Periplasmic binding protein-like II"/>
    <property type="match status" value="1"/>
</dbReference>
<dbReference type="GO" id="GO:0015846">
    <property type="term" value="P:polyamine transport"/>
    <property type="evidence" value="ECO:0007669"/>
    <property type="project" value="InterPro"/>
</dbReference>
<proteinExistence type="predicted"/>
<reference evidence="6 7" key="1">
    <citation type="submission" date="2019-05" db="EMBL/GenBank/DDBJ databases">
        <title>The metagenome of a microbial culture collection derived from dairy environment covers the genomic content of the human microbiome.</title>
        <authorList>
            <person name="Roder T."/>
            <person name="Wuthrich D."/>
            <person name="Sattari Z."/>
            <person name="Von Ah U."/>
            <person name="Bar C."/>
            <person name="Ronchi F."/>
            <person name="Macpherson A.J."/>
            <person name="Ganal-Vonarburg S.C."/>
            <person name="Bruggmann R."/>
            <person name="Vergeres G."/>
        </authorList>
    </citation>
    <scope>NUCLEOTIDE SEQUENCE [LARGE SCALE GENOMIC DNA]</scope>
    <source>
        <strain evidence="6 7">FAM 24227</strain>
    </source>
</reference>
<evidence type="ECO:0000256" key="4">
    <source>
        <dbReference type="ARBA" id="ARBA00022764"/>
    </source>
</evidence>
<dbReference type="OrthoDB" id="9769319at2"/>
<dbReference type="PANTHER" id="PTHR30222:SF17">
    <property type="entry name" value="SPERMIDINE_PUTRESCINE-BINDING PERIPLASMIC PROTEIN"/>
    <property type="match status" value="1"/>
</dbReference>
<dbReference type="GO" id="GO:0019808">
    <property type="term" value="F:polyamine binding"/>
    <property type="evidence" value="ECO:0007669"/>
    <property type="project" value="InterPro"/>
</dbReference>
<dbReference type="InterPro" id="IPR006059">
    <property type="entry name" value="SBP"/>
</dbReference>